<dbReference type="OrthoDB" id="9761969at2"/>
<comment type="caution">
    <text evidence="2">The sequence shown here is derived from an EMBL/GenBank/DDBJ whole genome shotgun (WGS) entry which is preliminary data.</text>
</comment>
<gene>
    <name evidence="2" type="ORF">F1189_09265</name>
</gene>
<dbReference type="Proteomes" id="UP000325255">
    <property type="component" value="Unassembled WGS sequence"/>
</dbReference>
<accession>A0A5M6IXU4</accession>
<evidence type="ECO:0000313" key="3">
    <source>
        <dbReference type="Proteomes" id="UP000325255"/>
    </source>
</evidence>
<dbReference type="SUPFAM" id="SSF55811">
    <property type="entry name" value="Nudix"/>
    <property type="match status" value="1"/>
</dbReference>
<evidence type="ECO:0000313" key="2">
    <source>
        <dbReference type="EMBL" id="KAA5612647.1"/>
    </source>
</evidence>
<dbReference type="AlphaFoldDB" id="A0A5M6IXU4"/>
<name>A0A5M6IXU4_9PROT</name>
<reference evidence="2 3" key="1">
    <citation type="submission" date="2019-09" db="EMBL/GenBank/DDBJ databases">
        <title>Genome sequence of Rhodovastum atsumiense, a diverse member of the Acetobacteraceae family of non-sulfur purple photosynthetic bacteria.</title>
        <authorList>
            <person name="Meyer T."/>
            <person name="Kyndt J."/>
        </authorList>
    </citation>
    <scope>NUCLEOTIDE SEQUENCE [LARGE SCALE GENOMIC DNA]</scope>
    <source>
        <strain evidence="2 3">DSM 21279</strain>
    </source>
</reference>
<proteinExistence type="predicted"/>
<dbReference type="Gene3D" id="3.90.79.10">
    <property type="entry name" value="Nucleoside Triphosphate Pyrophosphohydrolase"/>
    <property type="match status" value="1"/>
</dbReference>
<dbReference type="InterPro" id="IPR000086">
    <property type="entry name" value="NUDIX_hydrolase_dom"/>
</dbReference>
<evidence type="ECO:0000259" key="1">
    <source>
        <dbReference type="PROSITE" id="PS51462"/>
    </source>
</evidence>
<dbReference type="EMBL" id="VWPK01000011">
    <property type="protein sequence ID" value="KAA5612647.1"/>
    <property type="molecule type" value="Genomic_DNA"/>
</dbReference>
<keyword evidence="3" id="KW-1185">Reference proteome</keyword>
<sequence length="190" mass="21741">MQVYAALYSTINAKPYVLVAKKRELNSWWKGKNEACPTYVNGAGQWVFPGGKVEEGYSVRENAEKEFKEETGLAFPDYEKSEEKIFANGKYTLCTFKIIKNLKDIAQEINDNIKEVPGFRQPSSDKVSDWELALVNLVEPKDLDKFLGVNQINFLREETQQYVLGLPDNDYSQSIDWYKNMAGYLKGKLG</sequence>
<organism evidence="2 3">
    <name type="scientific">Rhodovastum atsumiense</name>
    <dbReference type="NCBI Taxonomy" id="504468"/>
    <lineage>
        <taxon>Bacteria</taxon>
        <taxon>Pseudomonadati</taxon>
        <taxon>Pseudomonadota</taxon>
        <taxon>Alphaproteobacteria</taxon>
        <taxon>Acetobacterales</taxon>
        <taxon>Acetobacteraceae</taxon>
        <taxon>Rhodovastum</taxon>
    </lineage>
</organism>
<dbReference type="Pfam" id="PF00293">
    <property type="entry name" value="NUDIX"/>
    <property type="match status" value="1"/>
</dbReference>
<protein>
    <submittedName>
        <fullName evidence="2">NUDIX domain-containing protein</fullName>
    </submittedName>
</protein>
<feature type="domain" description="Nudix hydrolase" evidence="1">
    <location>
        <begin position="1"/>
        <end position="156"/>
    </location>
</feature>
<dbReference type="PROSITE" id="PS51462">
    <property type="entry name" value="NUDIX"/>
    <property type="match status" value="1"/>
</dbReference>
<dbReference type="CDD" id="cd02883">
    <property type="entry name" value="NUDIX_Hydrolase"/>
    <property type="match status" value="1"/>
</dbReference>
<dbReference type="InterPro" id="IPR015797">
    <property type="entry name" value="NUDIX_hydrolase-like_dom_sf"/>
</dbReference>
<dbReference type="GO" id="GO:0003824">
    <property type="term" value="F:catalytic activity"/>
    <property type="evidence" value="ECO:0007669"/>
    <property type="project" value="UniProtKB-ARBA"/>
</dbReference>